<dbReference type="PANTHER" id="PTHR10009">
    <property type="entry name" value="PROTEIN YELLOW-RELATED"/>
    <property type="match status" value="1"/>
</dbReference>
<name>A0A3D9C980_9FLAO</name>
<dbReference type="GO" id="GO:0005576">
    <property type="term" value="C:extracellular region"/>
    <property type="evidence" value="ECO:0007669"/>
    <property type="project" value="UniProtKB-SubCell"/>
</dbReference>
<comment type="caution">
    <text evidence="3">The sequence shown here is derived from an EMBL/GenBank/DDBJ whole genome shotgun (WGS) entry which is preliminary data.</text>
</comment>
<dbReference type="InterPro" id="IPR011042">
    <property type="entry name" value="6-blade_b-propeller_TolB-like"/>
</dbReference>
<protein>
    <submittedName>
        <fullName evidence="3">Gluconolactonase</fullName>
    </submittedName>
</protein>
<proteinExistence type="predicted"/>
<dbReference type="Proteomes" id="UP000256686">
    <property type="component" value="Unassembled WGS sequence"/>
</dbReference>
<evidence type="ECO:0000256" key="2">
    <source>
        <dbReference type="ARBA" id="ARBA00022525"/>
    </source>
</evidence>
<dbReference type="PANTHER" id="PTHR10009:SF18">
    <property type="entry name" value="PROTEIN YELLOW-LIKE PROTEIN"/>
    <property type="match status" value="1"/>
</dbReference>
<evidence type="ECO:0000313" key="3">
    <source>
        <dbReference type="EMBL" id="REC62258.1"/>
    </source>
</evidence>
<sequence length="372" mass="41957">MILKNNTQLGFLIIVLLFISNSVFAQTQNKIEIVASFATERPGNIAVSEKGRVFITMSDPTVSKFVVKEILSNGNLQNFPDSVWITKPQQYSIRGISRTIGIQVSKEILWVLDIGDNNSNPKQAPKLIGWNINTKQLHKVFTLPDPVLHPSSFLQDFVIDEKHQTAIIADMSLGGLIYPSVPAFVIIDLKTGYSRRVLENDQSFQPTDEDLLINGRPLSHSYPDGKIVNPRYPLNPIAIDAEMKWVYFGALGGEKIYRISTESLAEENLNDSQLSQQIEFYATKPKSDGFKIDNKGQIYVTDVENNAIGISTPKGYSILVQDDFLISWPDGIAIHPKGYLYFTSNQLQNKPWWNNGKDDSKPPYYVLRFKIE</sequence>
<reference evidence="4" key="1">
    <citation type="submission" date="2018-06" db="EMBL/GenBank/DDBJ databases">
        <authorList>
            <person name="Lum Nde A."/>
            <person name="Hugo C."/>
        </authorList>
    </citation>
    <scope>NUCLEOTIDE SEQUENCE [LARGE SCALE GENOMIC DNA]</scope>
    <source>
        <strain evidence="4">1_F178</strain>
    </source>
</reference>
<keyword evidence="2" id="KW-0964">Secreted</keyword>
<dbReference type="Pfam" id="PF03022">
    <property type="entry name" value="MRJP"/>
    <property type="match status" value="1"/>
</dbReference>
<comment type="subcellular location">
    <subcellularLocation>
        <location evidence="1">Secreted</location>
    </subcellularLocation>
</comment>
<keyword evidence="4" id="KW-1185">Reference proteome</keyword>
<evidence type="ECO:0000256" key="1">
    <source>
        <dbReference type="ARBA" id="ARBA00004613"/>
    </source>
</evidence>
<dbReference type="SUPFAM" id="SSF101898">
    <property type="entry name" value="NHL repeat"/>
    <property type="match status" value="1"/>
</dbReference>
<accession>A0A3D9C980</accession>
<gene>
    <name evidence="3" type="ORF">DRF65_11130</name>
</gene>
<organism evidence="3 4">
    <name type="scientific">Chryseobacterium pennae</name>
    <dbReference type="NCBI Taxonomy" id="2258962"/>
    <lineage>
        <taxon>Bacteria</taxon>
        <taxon>Pseudomonadati</taxon>
        <taxon>Bacteroidota</taxon>
        <taxon>Flavobacteriia</taxon>
        <taxon>Flavobacteriales</taxon>
        <taxon>Weeksellaceae</taxon>
        <taxon>Chryseobacterium group</taxon>
        <taxon>Chryseobacterium</taxon>
    </lineage>
</organism>
<dbReference type="EMBL" id="QNVT01000009">
    <property type="protein sequence ID" value="REC62258.1"/>
    <property type="molecule type" value="Genomic_DNA"/>
</dbReference>
<evidence type="ECO:0000313" key="4">
    <source>
        <dbReference type="Proteomes" id="UP000256686"/>
    </source>
</evidence>
<dbReference type="AlphaFoldDB" id="A0A3D9C980"/>
<dbReference type="InterPro" id="IPR017996">
    <property type="entry name" value="MRJP/yellow-related"/>
</dbReference>
<dbReference type="Gene3D" id="2.120.10.30">
    <property type="entry name" value="TolB, C-terminal domain"/>
    <property type="match status" value="1"/>
</dbReference>